<dbReference type="OrthoDB" id="247417at2157"/>
<dbReference type="STRING" id="487685.SAMN04488696_2344"/>
<dbReference type="InterPro" id="IPR011650">
    <property type="entry name" value="Peptidase_M20_dimer"/>
</dbReference>
<gene>
    <name evidence="3" type="ORF">SAMN04488696_2344</name>
</gene>
<feature type="domain" description="Peptidase M20 dimerisation" evidence="2">
    <location>
        <begin position="179"/>
        <end position="274"/>
    </location>
</feature>
<sequence>MLSFENWVRDIRREFHRNPELSFHEYGTQARIISILEGLGIECRKIADTGVIAEVRGGGPGPCIAIRSDTDALSAHESLTKFNEDYISQKPGVMHACGHDGHMAIVLGVARLIKERRREFCGSVRFIFQPAEEIPPGGAVRVIEEGGLEGVDAIIGLHIFGDVDVGTINILAGPFMANSNRFTVNITGKGGHHSTPDMCIDPILVMSEFISSLNPLVSQKVSPSDHVLGFGTINAAGQFNRSPDEVELVGSFRTFDDGDIDVIEGTMSSILDSLMDSYSVEGIEGVPSYDLNIERGYPVLFNDPVFTGSASRLLKNKFEKVNTHVEPIFGAEDFAYYLQEVPGVYMVIGTRNVEKGIVEGNHSSSFDIDEDILVMGVDMLYSIAVDFLKGPGAYLE</sequence>
<keyword evidence="1" id="KW-0464">Manganese</keyword>
<keyword evidence="1" id="KW-0479">Metal-binding</keyword>
<dbReference type="GO" id="GO:0016787">
    <property type="term" value="F:hydrolase activity"/>
    <property type="evidence" value="ECO:0007669"/>
    <property type="project" value="UniProtKB-KW"/>
</dbReference>
<dbReference type="InterPro" id="IPR017439">
    <property type="entry name" value="Amidohydrolase"/>
</dbReference>
<dbReference type="Gene3D" id="3.40.630.10">
    <property type="entry name" value="Zn peptidases"/>
    <property type="match status" value="1"/>
</dbReference>
<dbReference type="AlphaFoldDB" id="A0A1I4TME7"/>
<dbReference type="PANTHER" id="PTHR11014:SF63">
    <property type="entry name" value="METALLOPEPTIDASE, PUTATIVE (AFU_ORTHOLOGUE AFUA_6G09600)-RELATED"/>
    <property type="match status" value="1"/>
</dbReference>
<comment type="cofactor">
    <cofactor evidence="1">
        <name>Mn(2+)</name>
        <dbReference type="ChEBI" id="CHEBI:29035"/>
    </cofactor>
    <text evidence="1">The Mn(2+) ion enhances activity.</text>
</comment>
<dbReference type="InterPro" id="IPR036264">
    <property type="entry name" value="Bact_exopeptidase_dim_dom"/>
</dbReference>
<feature type="binding site" evidence="1">
    <location>
        <position position="362"/>
    </location>
    <ligand>
        <name>Mn(2+)</name>
        <dbReference type="ChEBI" id="CHEBI:29035"/>
        <label>2</label>
    </ligand>
</feature>
<dbReference type="EMBL" id="FOUJ01000005">
    <property type="protein sequence ID" value="SFM77856.1"/>
    <property type="molecule type" value="Genomic_DNA"/>
</dbReference>
<feature type="binding site" evidence="1">
    <location>
        <position position="133"/>
    </location>
    <ligand>
        <name>Mn(2+)</name>
        <dbReference type="ChEBI" id="CHEBI:29035"/>
        <label>2</label>
    </ligand>
</feature>
<dbReference type="Gene3D" id="3.30.70.360">
    <property type="match status" value="1"/>
</dbReference>
<dbReference type="PIRSF" id="PIRSF005962">
    <property type="entry name" value="Pept_M20D_amidohydro"/>
    <property type="match status" value="1"/>
</dbReference>
<dbReference type="NCBIfam" id="TIGR01891">
    <property type="entry name" value="amidohydrolases"/>
    <property type="match status" value="1"/>
</dbReference>
<evidence type="ECO:0000313" key="3">
    <source>
        <dbReference type="EMBL" id="SFM77856.1"/>
    </source>
</evidence>
<evidence type="ECO:0000256" key="1">
    <source>
        <dbReference type="PIRSR" id="PIRSR005962-1"/>
    </source>
</evidence>
<reference evidence="4" key="1">
    <citation type="submission" date="2016-10" db="EMBL/GenBank/DDBJ databases">
        <authorList>
            <person name="Varghese N."/>
            <person name="Submissions S."/>
        </authorList>
    </citation>
    <scope>NUCLEOTIDE SEQUENCE [LARGE SCALE GENOMIC DNA]</scope>
    <source>
        <strain evidence="4">Mob M</strain>
    </source>
</reference>
<proteinExistence type="predicted"/>
<dbReference type="GO" id="GO:0046872">
    <property type="term" value="F:metal ion binding"/>
    <property type="evidence" value="ECO:0007669"/>
    <property type="project" value="UniProtKB-KW"/>
</dbReference>
<accession>A0A1I4TME7</accession>
<dbReference type="SUPFAM" id="SSF53187">
    <property type="entry name" value="Zn-dependent exopeptidases"/>
    <property type="match status" value="1"/>
</dbReference>
<feature type="binding site" evidence="1">
    <location>
        <position position="97"/>
    </location>
    <ligand>
        <name>Mn(2+)</name>
        <dbReference type="ChEBI" id="CHEBI:29035"/>
        <label>2</label>
    </ligand>
</feature>
<name>A0A1I4TME7_9EURY</name>
<dbReference type="RefSeq" id="WP_091937132.1">
    <property type="nucleotide sequence ID" value="NZ_FOUJ01000005.1"/>
</dbReference>
<evidence type="ECO:0000259" key="2">
    <source>
        <dbReference type="Pfam" id="PF07687"/>
    </source>
</evidence>
<dbReference type="Pfam" id="PF07687">
    <property type="entry name" value="M20_dimer"/>
    <property type="match status" value="1"/>
</dbReference>
<dbReference type="Proteomes" id="UP000198535">
    <property type="component" value="Unassembled WGS sequence"/>
</dbReference>
<feature type="binding site" evidence="1">
    <location>
        <position position="158"/>
    </location>
    <ligand>
        <name>Mn(2+)</name>
        <dbReference type="ChEBI" id="CHEBI:29035"/>
        <label>2</label>
    </ligand>
</feature>
<keyword evidence="3" id="KW-0378">Hydrolase</keyword>
<evidence type="ECO:0000313" key="4">
    <source>
        <dbReference type="Proteomes" id="UP000198535"/>
    </source>
</evidence>
<dbReference type="SUPFAM" id="SSF55031">
    <property type="entry name" value="Bacterial exopeptidase dimerisation domain"/>
    <property type="match status" value="1"/>
</dbReference>
<feature type="binding site" evidence="1">
    <location>
        <position position="99"/>
    </location>
    <ligand>
        <name>Mn(2+)</name>
        <dbReference type="ChEBI" id="CHEBI:29035"/>
        <label>2</label>
    </ligand>
</feature>
<dbReference type="InterPro" id="IPR002933">
    <property type="entry name" value="Peptidase_M20"/>
</dbReference>
<organism evidence="3 4">
    <name type="scientific">Methanolobus profundi</name>
    <dbReference type="NCBI Taxonomy" id="487685"/>
    <lineage>
        <taxon>Archaea</taxon>
        <taxon>Methanobacteriati</taxon>
        <taxon>Methanobacteriota</taxon>
        <taxon>Stenosarchaea group</taxon>
        <taxon>Methanomicrobia</taxon>
        <taxon>Methanosarcinales</taxon>
        <taxon>Methanosarcinaceae</taxon>
        <taxon>Methanolobus</taxon>
    </lineage>
</organism>
<protein>
    <submittedName>
        <fullName evidence="3">Amidohydrolase</fullName>
    </submittedName>
</protein>
<dbReference type="Pfam" id="PF01546">
    <property type="entry name" value="Peptidase_M20"/>
    <property type="match status" value="1"/>
</dbReference>
<dbReference type="PANTHER" id="PTHR11014">
    <property type="entry name" value="PEPTIDASE M20 FAMILY MEMBER"/>
    <property type="match status" value="1"/>
</dbReference>
<keyword evidence="4" id="KW-1185">Reference proteome</keyword>